<dbReference type="EMBL" id="FXTN01000019">
    <property type="protein sequence ID" value="SMO99004.1"/>
    <property type="molecule type" value="Genomic_DNA"/>
</dbReference>
<reference evidence="1 2" key="1">
    <citation type="submission" date="2017-05" db="EMBL/GenBank/DDBJ databases">
        <authorList>
            <person name="Varghese N."/>
            <person name="Submissions S."/>
        </authorList>
    </citation>
    <scope>NUCLEOTIDE SEQUENCE [LARGE SCALE GENOMIC DNA]</scope>
    <source>
        <strain evidence="1 2">DSM 19036</strain>
    </source>
</reference>
<dbReference type="Gene3D" id="3.40.50.720">
    <property type="entry name" value="NAD(P)-binding Rossmann-like Domain"/>
    <property type="match status" value="1"/>
</dbReference>
<evidence type="ECO:0000313" key="2">
    <source>
        <dbReference type="Proteomes" id="UP000320300"/>
    </source>
</evidence>
<organism evidence="1 2">
    <name type="scientific">Pedobacter westerhofensis</name>
    <dbReference type="NCBI Taxonomy" id="425512"/>
    <lineage>
        <taxon>Bacteria</taxon>
        <taxon>Pseudomonadati</taxon>
        <taxon>Bacteroidota</taxon>
        <taxon>Sphingobacteriia</taxon>
        <taxon>Sphingobacteriales</taxon>
        <taxon>Sphingobacteriaceae</taxon>
        <taxon>Pedobacter</taxon>
    </lineage>
</organism>
<gene>
    <name evidence="1" type="ORF">SAMN06265348_11915</name>
</gene>
<keyword evidence="2" id="KW-1185">Reference proteome</keyword>
<accession>A0A521FSE5</accession>
<proteinExistence type="predicted"/>
<dbReference type="Proteomes" id="UP000320300">
    <property type="component" value="Unassembled WGS sequence"/>
</dbReference>
<dbReference type="AlphaFoldDB" id="A0A521FSE5"/>
<dbReference type="SUPFAM" id="SSF51735">
    <property type="entry name" value="NAD(P)-binding Rossmann-fold domains"/>
    <property type="match status" value="1"/>
</dbReference>
<dbReference type="InterPro" id="IPR036291">
    <property type="entry name" value="NAD(P)-bd_dom_sf"/>
</dbReference>
<protein>
    <recommendedName>
        <fullName evidence="3">Short chain dehydrogenase</fullName>
    </recommendedName>
</protein>
<sequence>MEKLKNILITGAAGGFGTVTIEALLKEGIQ</sequence>
<evidence type="ECO:0000313" key="1">
    <source>
        <dbReference type="EMBL" id="SMO99004.1"/>
    </source>
</evidence>
<name>A0A521FSE5_9SPHI</name>
<evidence type="ECO:0008006" key="3">
    <source>
        <dbReference type="Google" id="ProtNLM"/>
    </source>
</evidence>